<name>A0ABY4ZRG5_9CAUL</name>
<feature type="transmembrane region" description="Helical" evidence="1">
    <location>
        <begin position="71"/>
        <end position="89"/>
    </location>
</feature>
<protein>
    <recommendedName>
        <fullName evidence="4">DUF421 domain-containing protein</fullName>
    </recommendedName>
</protein>
<feature type="transmembrane region" description="Helical" evidence="1">
    <location>
        <begin position="16"/>
        <end position="35"/>
    </location>
</feature>
<dbReference type="Proteomes" id="UP001057520">
    <property type="component" value="Chromosome"/>
</dbReference>
<evidence type="ECO:0000313" key="3">
    <source>
        <dbReference type="Proteomes" id="UP001057520"/>
    </source>
</evidence>
<gene>
    <name evidence="2" type="ORF">MZV50_22300</name>
</gene>
<evidence type="ECO:0000256" key="1">
    <source>
        <dbReference type="SAM" id="Phobius"/>
    </source>
</evidence>
<organism evidence="2 3">
    <name type="scientific">Caulobacter segnis</name>
    <dbReference type="NCBI Taxonomy" id="88688"/>
    <lineage>
        <taxon>Bacteria</taxon>
        <taxon>Pseudomonadati</taxon>
        <taxon>Pseudomonadota</taxon>
        <taxon>Alphaproteobacteria</taxon>
        <taxon>Caulobacterales</taxon>
        <taxon>Caulobacteraceae</taxon>
        <taxon>Caulobacter</taxon>
    </lineage>
</organism>
<keyword evidence="3" id="KW-1185">Reference proteome</keyword>
<reference evidence="2 3" key="1">
    <citation type="submission" date="2022-04" db="EMBL/GenBank/DDBJ databases">
        <title>Genome sequence of soybean root-associated Caulobacter segnis RL271.</title>
        <authorList>
            <person name="Longley R."/>
            <person name="Bonito G."/>
            <person name="Trigodet F."/>
            <person name="Crosson S."/>
            <person name="Fiebig A."/>
        </authorList>
    </citation>
    <scope>NUCLEOTIDE SEQUENCE [LARGE SCALE GENOMIC DNA]</scope>
    <source>
        <strain evidence="2 3">RL271</strain>
    </source>
</reference>
<evidence type="ECO:0000313" key="2">
    <source>
        <dbReference type="EMBL" id="USQ95250.1"/>
    </source>
</evidence>
<keyword evidence="1" id="KW-0812">Transmembrane</keyword>
<dbReference type="PANTHER" id="PTHR34582">
    <property type="entry name" value="UPF0702 TRANSMEMBRANE PROTEIN YCAP"/>
    <property type="match status" value="1"/>
</dbReference>
<dbReference type="PANTHER" id="PTHR34582:SF6">
    <property type="entry name" value="UPF0702 TRANSMEMBRANE PROTEIN YCAP"/>
    <property type="match status" value="1"/>
</dbReference>
<dbReference type="EMBL" id="CP096040">
    <property type="protein sequence ID" value="USQ95250.1"/>
    <property type="molecule type" value="Genomic_DNA"/>
</dbReference>
<proteinExistence type="predicted"/>
<sequence>METFRTLIGPDTGEATALQLCARAVILFVFGVVCIRIPGRRTFSQITPLDIVVALIVGSNISRAMTGKAPFFGGLAATLVVIVLHRLLAMATLHWSP</sequence>
<evidence type="ECO:0008006" key="4">
    <source>
        <dbReference type="Google" id="ProtNLM"/>
    </source>
</evidence>
<keyword evidence="1" id="KW-0472">Membrane</keyword>
<accession>A0ABY4ZRG5</accession>
<keyword evidence="1" id="KW-1133">Transmembrane helix</keyword>